<organism evidence="1">
    <name type="scientific">Graphocephala atropunctata</name>
    <dbReference type="NCBI Taxonomy" id="36148"/>
    <lineage>
        <taxon>Eukaryota</taxon>
        <taxon>Metazoa</taxon>
        <taxon>Ecdysozoa</taxon>
        <taxon>Arthropoda</taxon>
        <taxon>Hexapoda</taxon>
        <taxon>Insecta</taxon>
        <taxon>Pterygota</taxon>
        <taxon>Neoptera</taxon>
        <taxon>Paraneoptera</taxon>
        <taxon>Hemiptera</taxon>
        <taxon>Auchenorrhyncha</taxon>
        <taxon>Membracoidea</taxon>
        <taxon>Cicadellidae</taxon>
        <taxon>Cicadellinae</taxon>
        <taxon>Cicadellini</taxon>
        <taxon>Graphocephala</taxon>
    </lineage>
</organism>
<evidence type="ECO:0000313" key="1">
    <source>
        <dbReference type="EMBL" id="JAT12664.1"/>
    </source>
</evidence>
<dbReference type="Gene3D" id="3.30.420.10">
    <property type="entry name" value="Ribonuclease H-like superfamily/Ribonuclease H"/>
    <property type="match status" value="1"/>
</dbReference>
<protein>
    <recommendedName>
        <fullName evidence="2">Tc1-like transposase DDE domain-containing protein</fullName>
    </recommendedName>
</protein>
<dbReference type="EMBL" id="GEBQ01027313">
    <property type="protein sequence ID" value="JAT12664.1"/>
    <property type="molecule type" value="Transcribed_RNA"/>
</dbReference>
<dbReference type="InterPro" id="IPR036397">
    <property type="entry name" value="RNaseH_sf"/>
</dbReference>
<dbReference type="InterPro" id="IPR052709">
    <property type="entry name" value="Transposase-MT_Hybrid"/>
</dbReference>
<proteinExistence type="predicted"/>
<reference evidence="1" key="1">
    <citation type="submission" date="2015-11" db="EMBL/GenBank/DDBJ databases">
        <title>De novo transcriptome assembly of four potential Pierce s Disease insect vectors from Arizona vineyards.</title>
        <authorList>
            <person name="Tassone E.E."/>
        </authorList>
    </citation>
    <scope>NUCLEOTIDE SEQUENCE</scope>
</reference>
<dbReference type="PANTHER" id="PTHR46060">
    <property type="entry name" value="MARINER MOS1 TRANSPOSASE-LIKE PROTEIN"/>
    <property type="match status" value="1"/>
</dbReference>
<name>A0A1B6KN91_9HEMI</name>
<dbReference type="AlphaFoldDB" id="A0A1B6KN91"/>
<dbReference type="PANTHER" id="PTHR46060:SF1">
    <property type="entry name" value="MARINER MOS1 TRANSPOSASE-LIKE PROTEIN"/>
    <property type="match status" value="1"/>
</dbReference>
<evidence type="ECO:0008006" key="2">
    <source>
        <dbReference type="Google" id="ProtNLM"/>
    </source>
</evidence>
<gene>
    <name evidence="1" type="ORF">g.39426</name>
</gene>
<sequence>MLENKIRPATRMKRRGLLPEGVILFHDNACPYMAQLTKEKLHKLRWEILPHPLYSPDLAPPDFHLFGCLKEDLRGKHFQSNEEVKNQVQKWLRDQPKEFYAKGIYKLAERWEQYISVGGDYVEN</sequence>
<accession>A0A1B6KN91</accession>
<dbReference type="GO" id="GO:0003676">
    <property type="term" value="F:nucleic acid binding"/>
    <property type="evidence" value="ECO:0007669"/>
    <property type="project" value="InterPro"/>
</dbReference>